<keyword evidence="5" id="KW-0479">Metal-binding</keyword>
<dbReference type="EC" id="2.7.7.7" evidence="11"/>
<evidence type="ECO:0000313" key="14">
    <source>
        <dbReference type="EMBL" id="MFD1805959.1"/>
    </source>
</evidence>
<reference evidence="15" key="1">
    <citation type="journal article" date="2019" name="Int. J. Syst. Evol. Microbiol.">
        <title>The Global Catalogue of Microorganisms (GCM) 10K type strain sequencing project: providing services to taxonomists for standard genome sequencing and annotation.</title>
        <authorList>
            <consortium name="The Broad Institute Genomics Platform"/>
            <consortium name="The Broad Institute Genome Sequencing Center for Infectious Disease"/>
            <person name="Wu L."/>
            <person name="Ma J."/>
        </authorList>
    </citation>
    <scope>NUCLEOTIDE SEQUENCE [LARGE SCALE GENOMIC DNA]</scope>
    <source>
        <strain evidence="15">CCM 7950</strain>
    </source>
</reference>
<keyword evidence="7" id="KW-0862">Zinc</keyword>
<dbReference type="EMBL" id="JBHUFP010000007">
    <property type="protein sequence ID" value="MFD1805959.1"/>
    <property type="molecule type" value="Genomic_DNA"/>
</dbReference>
<dbReference type="Proteomes" id="UP001597420">
    <property type="component" value="Unassembled WGS sequence"/>
</dbReference>
<protein>
    <recommendedName>
        <fullName evidence="11">DNA polymerase III subunit gamma/tau</fullName>
        <ecNumber evidence="11">2.7.7.7</ecNumber>
    </recommendedName>
</protein>
<feature type="region of interest" description="Disordered" evidence="12">
    <location>
        <begin position="533"/>
        <end position="553"/>
    </location>
</feature>
<dbReference type="NCBIfam" id="NF005942">
    <property type="entry name" value="PRK07994.1"/>
    <property type="match status" value="1"/>
</dbReference>
<keyword evidence="8 11" id="KW-0067">ATP-binding</keyword>
<keyword evidence="6 11" id="KW-0547">Nucleotide-binding</keyword>
<evidence type="ECO:0000256" key="3">
    <source>
        <dbReference type="ARBA" id="ARBA00022695"/>
    </source>
</evidence>
<evidence type="ECO:0000256" key="4">
    <source>
        <dbReference type="ARBA" id="ARBA00022705"/>
    </source>
</evidence>
<organism evidence="14 15">
    <name type="scientific">Pasteurella oralis</name>
    <dbReference type="NCBI Taxonomy" id="1071947"/>
    <lineage>
        <taxon>Bacteria</taxon>
        <taxon>Pseudomonadati</taxon>
        <taxon>Pseudomonadota</taxon>
        <taxon>Gammaproteobacteria</taxon>
        <taxon>Pasteurellales</taxon>
        <taxon>Pasteurellaceae</taxon>
        <taxon>Pasteurella</taxon>
    </lineage>
</organism>
<dbReference type="PANTHER" id="PTHR11669:SF0">
    <property type="entry name" value="PROTEIN STICHEL-LIKE 2"/>
    <property type="match status" value="1"/>
</dbReference>
<keyword evidence="9 11" id="KW-0239">DNA-directed DNA polymerase</keyword>
<keyword evidence="2 11" id="KW-0808">Transferase</keyword>
<evidence type="ECO:0000256" key="9">
    <source>
        <dbReference type="ARBA" id="ARBA00022932"/>
    </source>
</evidence>
<proteinExistence type="inferred from homology"/>
<dbReference type="Pfam" id="PF13177">
    <property type="entry name" value="DNA_pol3_delta2"/>
    <property type="match status" value="1"/>
</dbReference>
<dbReference type="InterPro" id="IPR003593">
    <property type="entry name" value="AAA+_ATPase"/>
</dbReference>
<evidence type="ECO:0000313" key="15">
    <source>
        <dbReference type="Proteomes" id="UP001597420"/>
    </source>
</evidence>
<dbReference type="GO" id="GO:0003887">
    <property type="term" value="F:DNA-directed DNA polymerase activity"/>
    <property type="evidence" value="ECO:0007669"/>
    <property type="project" value="UniProtKB-EC"/>
</dbReference>
<evidence type="ECO:0000256" key="10">
    <source>
        <dbReference type="ARBA" id="ARBA00049244"/>
    </source>
</evidence>
<evidence type="ECO:0000259" key="13">
    <source>
        <dbReference type="SMART" id="SM00382"/>
    </source>
</evidence>
<dbReference type="PANTHER" id="PTHR11669">
    <property type="entry name" value="REPLICATION FACTOR C / DNA POLYMERASE III GAMMA-TAU SUBUNIT"/>
    <property type="match status" value="1"/>
</dbReference>
<dbReference type="SUPFAM" id="SSF48019">
    <property type="entry name" value="post-AAA+ oligomerization domain-like"/>
    <property type="match status" value="1"/>
</dbReference>
<comment type="function">
    <text evidence="11">DNA polymerase III is a complex, multichain enzyme responsible for most of the replicative synthesis in bacteria. This DNA polymerase also exhibits 3' to 5' exonuclease activity.</text>
</comment>
<comment type="subunit">
    <text evidence="11">DNA polymerase III contains a core (composed of alpha, epsilon and theta chains) that associates with a tau subunit. This core dimerizes to form the POLIII' complex. PolIII' associates with the gamma complex (composed of gamma, delta, delta', psi and chi chains) and with the beta chain to form the complete DNA polymerase III complex.</text>
</comment>
<keyword evidence="3 11" id="KW-0548">Nucleotidyltransferase</keyword>
<evidence type="ECO:0000256" key="11">
    <source>
        <dbReference type="RuleBase" id="RU364063"/>
    </source>
</evidence>
<evidence type="ECO:0000256" key="6">
    <source>
        <dbReference type="ARBA" id="ARBA00022741"/>
    </source>
</evidence>
<sequence>MSYQVLARKWRPKTFNDVVGQRHILTALSNGLKENRLHHAYLFSGTRGVGKTSIARLFAKGLNCVNGVTAEPCGVCEHCKAIEEGNFIDLIEIDAASRTKVEDTRELLDNVQYKPVQGRYKVYLIDEVHMLSRHSFNALLKTLEEPPEYVKFLLATTDPQKLPITILSRCMQFHLKALEQQQIAQHLEFILKQENIPFDFLALDKLAKAAQGSLRDSLSLTDQAIAMSNGNITLSIVNEMLGLLDDNQALDMIHALQQGNGEAVMQAVQAVAEKGGDWDELLRDMAENLHKIAMQQLLPSQQIDDSSQIGFLASHISPEDIQFFYQVILTGRKELVLAPNRRMGVEMTLLRALAFHPKLASADVKSTHASSVNPIAPTNTAESLAVATQSAYVDIPVVSQNIKAQYKGNVKASTTTDVSAKPITTPSHQHVEVDSVGYSVALEALAQIDKLDELSINPHKNEKKNLSQPLSELTSVPATEMAENEKKLTALPIIEMRKEVATQLQNTQITPAKSSSTFQQKVAELTSSHHLATSTLDNLNETDELEQEELEENNLAETYRWEWRNPELAKTQEGMKPSDLKQSLEQEITPALRAKVIKIAREQDHWTDLAESLNINNLTKELALNCILIEQKENQIVLGVKAEKAHLNTPAALQNLQQALTQFQQQEIILSIETTNNTQFSPTDWYRQTYKALREKAKQDLQQDDKLQLFLTEFNAELDLTTVKPV</sequence>
<keyword evidence="4 11" id="KW-0235">DNA replication</keyword>
<dbReference type="Gene3D" id="3.40.50.300">
    <property type="entry name" value="P-loop containing nucleotide triphosphate hydrolases"/>
    <property type="match status" value="1"/>
</dbReference>
<evidence type="ECO:0000256" key="5">
    <source>
        <dbReference type="ARBA" id="ARBA00022723"/>
    </source>
</evidence>
<dbReference type="InterPro" id="IPR012763">
    <property type="entry name" value="DNA_pol_III_sug/sutau_N"/>
</dbReference>
<comment type="caution">
    <text evidence="14">The sequence shown here is derived from an EMBL/GenBank/DDBJ whole genome shotgun (WGS) entry which is preliminary data.</text>
</comment>
<dbReference type="InterPro" id="IPR045085">
    <property type="entry name" value="HLD_clamp_pol_III_gamma_tau"/>
</dbReference>
<dbReference type="CDD" id="cd18137">
    <property type="entry name" value="HLD_clamp_pol_III_gamma_tau"/>
    <property type="match status" value="1"/>
</dbReference>
<dbReference type="InterPro" id="IPR022754">
    <property type="entry name" value="DNA_pol_III_gamma-3"/>
</dbReference>
<dbReference type="RefSeq" id="WP_379097466.1">
    <property type="nucleotide sequence ID" value="NZ_JBHUFP010000007.1"/>
</dbReference>
<dbReference type="Gene3D" id="1.10.8.60">
    <property type="match status" value="1"/>
</dbReference>
<evidence type="ECO:0000256" key="1">
    <source>
        <dbReference type="ARBA" id="ARBA00006360"/>
    </source>
</evidence>
<feature type="domain" description="AAA+ ATPase" evidence="13">
    <location>
        <begin position="37"/>
        <end position="178"/>
    </location>
</feature>
<dbReference type="InterPro" id="IPR008921">
    <property type="entry name" value="DNA_pol3_clamp-load_cplx_C"/>
</dbReference>
<dbReference type="Pfam" id="PF12170">
    <property type="entry name" value="DNA_pol3_tau_5"/>
    <property type="match status" value="1"/>
</dbReference>
<keyword evidence="15" id="KW-1185">Reference proteome</keyword>
<dbReference type="InterPro" id="IPR050238">
    <property type="entry name" value="DNA_Rep/Repair_Clamp_Loader"/>
</dbReference>
<comment type="similarity">
    <text evidence="1 11">Belongs to the DnaX/STICHEL family.</text>
</comment>
<accession>A0ABW4NTJ4</accession>
<dbReference type="Gene3D" id="3.30.300.150">
    <property type="entry name" value="DNA polymerase III, tau subunit, domain V"/>
    <property type="match status" value="1"/>
</dbReference>
<evidence type="ECO:0000256" key="2">
    <source>
        <dbReference type="ARBA" id="ARBA00022679"/>
    </source>
</evidence>
<evidence type="ECO:0000256" key="12">
    <source>
        <dbReference type="SAM" id="MobiDB-lite"/>
    </source>
</evidence>
<dbReference type="SMART" id="SM00382">
    <property type="entry name" value="AAA"/>
    <property type="match status" value="1"/>
</dbReference>
<dbReference type="InterPro" id="IPR027417">
    <property type="entry name" value="P-loop_NTPase"/>
</dbReference>
<dbReference type="CDD" id="cd00009">
    <property type="entry name" value="AAA"/>
    <property type="match status" value="1"/>
</dbReference>
<dbReference type="SUPFAM" id="SSF52540">
    <property type="entry name" value="P-loop containing nucleoside triphosphate hydrolases"/>
    <property type="match status" value="1"/>
</dbReference>
<comment type="catalytic activity">
    <reaction evidence="10 11">
        <text>DNA(n) + a 2'-deoxyribonucleoside 5'-triphosphate = DNA(n+1) + diphosphate</text>
        <dbReference type="Rhea" id="RHEA:22508"/>
        <dbReference type="Rhea" id="RHEA-COMP:17339"/>
        <dbReference type="Rhea" id="RHEA-COMP:17340"/>
        <dbReference type="ChEBI" id="CHEBI:33019"/>
        <dbReference type="ChEBI" id="CHEBI:61560"/>
        <dbReference type="ChEBI" id="CHEBI:173112"/>
        <dbReference type="EC" id="2.7.7.7"/>
    </reaction>
</comment>
<dbReference type="InterPro" id="IPR021029">
    <property type="entry name" value="DNA_pol_III_tau_dom-5"/>
</dbReference>
<dbReference type="Pfam" id="PF22608">
    <property type="entry name" value="DNAX_ATPase_lid"/>
    <property type="match status" value="1"/>
</dbReference>
<dbReference type="Gene3D" id="1.20.272.10">
    <property type="match status" value="1"/>
</dbReference>
<dbReference type="InterPro" id="IPR038249">
    <property type="entry name" value="PolIII_tau_V_sf"/>
</dbReference>
<dbReference type="NCBIfam" id="TIGR02397">
    <property type="entry name" value="dnaX_nterm"/>
    <property type="match status" value="1"/>
</dbReference>
<dbReference type="Pfam" id="PF12169">
    <property type="entry name" value="DNA_pol3_gamma3"/>
    <property type="match status" value="1"/>
</dbReference>
<feature type="compositionally biased region" description="Acidic residues" evidence="12">
    <location>
        <begin position="540"/>
        <end position="553"/>
    </location>
</feature>
<evidence type="ECO:0000256" key="8">
    <source>
        <dbReference type="ARBA" id="ARBA00022840"/>
    </source>
</evidence>
<gene>
    <name evidence="11 14" type="primary">dnaX</name>
    <name evidence="14" type="ORF">ACFSAV_06160</name>
</gene>
<name>A0ABW4NTJ4_9PAST</name>
<dbReference type="NCBIfam" id="NF004046">
    <property type="entry name" value="PRK05563.1"/>
    <property type="match status" value="1"/>
</dbReference>
<evidence type="ECO:0000256" key="7">
    <source>
        <dbReference type="ARBA" id="ARBA00022833"/>
    </source>
</evidence>